<accession>A0A835HCS1</accession>
<name>A0A835HCS1_9MAGN</name>
<protein>
    <recommendedName>
        <fullName evidence="8">Annexin</fullName>
    </recommendedName>
</protein>
<evidence type="ECO:0000256" key="1">
    <source>
        <dbReference type="ARBA" id="ARBA00022723"/>
    </source>
</evidence>
<dbReference type="GO" id="GO:0005886">
    <property type="term" value="C:plasma membrane"/>
    <property type="evidence" value="ECO:0007669"/>
    <property type="project" value="TreeGrafter"/>
</dbReference>
<keyword evidence="3" id="KW-0106">Calcium</keyword>
<dbReference type="InterPro" id="IPR037104">
    <property type="entry name" value="Annexin_sf"/>
</dbReference>
<comment type="caution">
    <text evidence="6">The sequence shown here is derived from an EMBL/GenBank/DDBJ whole genome shotgun (WGS) entry which is preliminary data.</text>
</comment>
<gene>
    <name evidence="6" type="ORF">IFM89_013919</name>
</gene>
<dbReference type="Pfam" id="PF00191">
    <property type="entry name" value="Annexin"/>
    <property type="match status" value="2"/>
</dbReference>
<dbReference type="GO" id="GO:0005737">
    <property type="term" value="C:cytoplasm"/>
    <property type="evidence" value="ECO:0007669"/>
    <property type="project" value="TreeGrafter"/>
</dbReference>
<organism evidence="6 7">
    <name type="scientific">Coptis chinensis</name>
    <dbReference type="NCBI Taxonomy" id="261450"/>
    <lineage>
        <taxon>Eukaryota</taxon>
        <taxon>Viridiplantae</taxon>
        <taxon>Streptophyta</taxon>
        <taxon>Embryophyta</taxon>
        <taxon>Tracheophyta</taxon>
        <taxon>Spermatophyta</taxon>
        <taxon>Magnoliopsida</taxon>
        <taxon>Ranunculales</taxon>
        <taxon>Ranunculaceae</taxon>
        <taxon>Coptidoideae</taxon>
        <taxon>Coptis</taxon>
    </lineage>
</organism>
<evidence type="ECO:0000313" key="6">
    <source>
        <dbReference type="EMBL" id="KAF9596871.1"/>
    </source>
</evidence>
<dbReference type="PROSITE" id="PS51897">
    <property type="entry name" value="ANNEXIN_2"/>
    <property type="match status" value="2"/>
</dbReference>
<dbReference type="GO" id="GO:0009408">
    <property type="term" value="P:response to heat"/>
    <property type="evidence" value="ECO:0007669"/>
    <property type="project" value="TreeGrafter"/>
</dbReference>
<evidence type="ECO:0000256" key="2">
    <source>
        <dbReference type="ARBA" id="ARBA00022737"/>
    </source>
</evidence>
<dbReference type="GO" id="GO:0001786">
    <property type="term" value="F:phosphatidylserine binding"/>
    <property type="evidence" value="ECO:0007669"/>
    <property type="project" value="TreeGrafter"/>
</dbReference>
<dbReference type="InterPro" id="IPR018502">
    <property type="entry name" value="Annexin_repeat"/>
</dbReference>
<dbReference type="OrthoDB" id="37886at2759"/>
<dbReference type="EMBL" id="JADFTS010000007">
    <property type="protein sequence ID" value="KAF9596871.1"/>
    <property type="molecule type" value="Genomic_DNA"/>
</dbReference>
<dbReference type="GO" id="GO:0005509">
    <property type="term" value="F:calcium ion binding"/>
    <property type="evidence" value="ECO:0007669"/>
    <property type="project" value="InterPro"/>
</dbReference>
<evidence type="ECO:0000256" key="5">
    <source>
        <dbReference type="ARBA" id="ARBA00023302"/>
    </source>
</evidence>
<dbReference type="FunFam" id="1.10.220.10:FF:000006">
    <property type="entry name" value="Annexin"/>
    <property type="match status" value="1"/>
</dbReference>
<evidence type="ECO:0000313" key="7">
    <source>
        <dbReference type="Proteomes" id="UP000631114"/>
    </source>
</evidence>
<dbReference type="PANTHER" id="PTHR10502">
    <property type="entry name" value="ANNEXIN"/>
    <property type="match status" value="1"/>
</dbReference>
<keyword evidence="2" id="KW-0677">Repeat</keyword>
<dbReference type="Proteomes" id="UP000631114">
    <property type="component" value="Unassembled WGS sequence"/>
</dbReference>
<evidence type="ECO:0008006" key="8">
    <source>
        <dbReference type="Google" id="ProtNLM"/>
    </source>
</evidence>
<sequence>MALVEDVEALSRAFSGIGIDEKSIISIVGKWHPEHTDSFRKGSVLLWTMHPWERDARMIKESLIKGPQSYGVIIEIACTRSSEQLLGARKAYHSLFDRSIEEDVAQRISDINRNFFVALVSPYRYEGTRVNEETAKSEAKVIASAIKNSGDGLVKNAEVLRILATRSKLYLKELSQGEWILRNAIGCLCSPPTYFSKILDMALNVKADEHTKDALTRVVVTRADTDMKEINEEYQKLYGIPLSQKIEEKTNGNYKDFLLTLVARGN</sequence>
<keyword evidence="7" id="KW-1185">Reference proteome</keyword>
<reference evidence="6 7" key="1">
    <citation type="submission" date="2020-10" db="EMBL/GenBank/DDBJ databases">
        <title>The Coptis chinensis genome and diversification of protoberbering-type alkaloids.</title>
        <authorList>
            <person name="Wang B."/>
            <person name="Shu S."/>
            <person name="Song C."/>
            <person name="Liu Y."/>
        </authorList>
    </citation>
    <scope>NUCLEOTIDE SEQUENCE [LARGE SCALE GENOMIC DNA]</scope>
    <source>
        <strain evidence="6">HL-2020</strain>
        <tissue evidence="6">Leaf</tissue>
    </source>
</reference>
<proteinExistence type="predicted"/>
<dbReference type="PANTHER" id="PTHR10502:SF196">
    <property type="entry name" value="ANNEXIN D4"/>
    <property type="match status" value="1"/>
</dbReference>
<dbReference type="FunFam" id="1.10.220.10:FF:000014">
    <property type="entry name" value="annexin D4"/>
    <property type="match status" value="1"/>
</dbReference>
<dbReference type="GO" id="GO:0009651">
    <property type="term" value="P:response to salt stress"/>
    <property type="evidence" value="ECO:0007669"/>
    <property type="project" value="TreeGrafter"/>
</dbReference>
<dbReference type="AlphaFoldDB" id="A0A835HCS1"/>
<evidence type="ECO:0000256" key="4">
    <source>
        <dbReference type="ARBA" id="ARBA00023216"/>
    </source>
</evidence>
<dbReference type="Gene3D" id="1.10.220.10">
    <property type="entry name" value="Annexin"/>
    <property type="match status" value="2"/>
</dbReference>
<keyword evidence="5" id="KW-0111">Calcium/phospholipid-binding</keyword>
<dbReference type="GO" id="GO:0009409">
    <property type="term" value="P:response to cold"/>
    <property type="evidence" value="ECO:0007669"/>
    <property type="project" value="TreeGrafter"/>
</dbReference>
<dbReference type="GO" id="GO:0005544">
    <property type="term" value="F:calcium-dependent phospholipid binding"/>
    <property type="evidence" value="ECO:0007669"/>
    <property type="project" value="UniProtKB-KW"/>
</dbReference>
<dbReference type="GO" id="GO:0009414">
    <property type="term" value="P:response to water deprivation"/>
    <property type="evidence" value="ECO:0007669"/>
    <property type="project" value="TreeGrafter"/>
</dbReference>
<dbReference type="SUPFAM" id="SSF47874">
    <property type="entry name" value="Annexin"/>
    <property type="match status" value="1"/>
</dbReference>
<evidence type="ECO:0000256" key="3">
    <source>
        <dbReference type="ARBA" id="ARBA00022837"/>
    </source>
</evidence>
<keyword evidence="1" id="KW-0479">Metal-binding</keyword>
<keyword evidence="4" id="KW-0041">Annexin</keyword>
<dbReference type="SMART" id="SM00335">
    <property type="entry name" value="ANX"/>
    <property type="match status" value="2"/>
</dbReference>